<proteinExistence type="predicted"/>
<sequence length="224" mass="25353">MATETEHAPSRLHLLSLPYDIRHLIYEHLFPQDPQLYIHAQDAGFASITPNFPIPTSIFRINQVLGHEASEYFYNRYLFNIIGTKHDCLIAYKPFMMTLKKYSRDAVRMDAFGNGRQSQTMCISLQAGQSKLAVLRSRRRGVPMPDEEIQTEMLKVEKEAAARKASLPLRFASCISKTLLGCLGPQYGHTLFSQERMSIVVLAISSILVLFLALQLGPKFIAAY</sequence>
<evidence type="ECO:0000313" key="3">
    <source>
        <dbReference type="Proteomes" id="UP000800092"/>
    </source>
</evidence>
<name>A0A6A6GZP8_VIRVR</name>
<keyword evidence="1" id="KW-0472">Membrane</keyword>
<dbReference type="EMBL" id="ML991832">
    <property type="protein sequence ID" value="KAF2231038.1"/>
    <property type="molecule type" value="Genomic_DNA"/>
</dbReference>
<organism evidence="2 3">
    <name type="scientific">Viridothelium virens</name>
    <name type="common">Speckled blister lichen</name>
    <name type="synonym">Trypethelium virens</name>
    <dbReference type="NCBI Taxonomy" id="1048519"/>
    <lineage>
        <taxon>Eukaryota</taxon>
        <taxon>Fungi</taxon>
        <taxon>Dikarya</taxon>
        <taxon>Ascomycota</taxon>
        <taxon>Pezizomycotina</taxon>
        <taxon>Dothideomycetes</taxon>
        <taxon>Dothideomycetes incertae sedis</taxon>
        <taxon>Trypetheliales</taxon>
        <taxon>Trypetheliaceae</taxon>
        <taxon>Viridothelium</taxon>
    </lineage>
</organism>
<evidence type="ECO:0008006" key="4">
    <source>
        <dbReference type="Google" id="ProtNLM"/>
    </source>
</evidence>
<keyword evidence="3" id="KW-1185">Reference proteome</keyword>
<gene>
    <name evidence="2" type="ORF">EV356DRAFT_507818</name>
</gene>
<dbReference type="Proteomes" id="UP000800092">
    <property type="component" value="Unassembled WGS sequence"/>
</dbReference>
<feature type="transmembrane region" description="Helical" evidence="1">
    <location>
        <begin position="199"/>
        <end position="217"/>
    </location>
</feature>
<reference evidence="2" key="1">
    <citation type="journal article" date="2020" name="Stud. Mycol.">
        <title>101 Dothideomycetes genomes: a test case for predicting lifestyles and emergence of pathogens.</title>
        <authorList>
            <person name="Haridas S."/>
            <person name="Albert R."/>
            <person name="Binder M."/>
            <person name="Bloem J."/>
            <person name="Labutti K."/>
            <person name="Salamov A."/>
            <person name="Andreopoulos B."/>
            <person name="Baker S."/>
            <person name="Barry K."/>
            <person name="Bills G."/>
            <person name="Bluhm B."/>
            <person name="Cannon C."/>
            <person name="Castanera R."/>
            <person name="Culley D."/>
            <person name="Daum C."/>
            <person name="Ezra D."/>
            <person name="Gonzalez J."/>
            <person name="Henrissat B."/>
            <person name="Kuo A."/>
            <person name="Liang C."/>
            <person name="Lipzen A."/>
            <person name="Lutzoni F."/>
            <person name="Magnuson J."/>
            <person name="Mondo S."/>
            <person name="Nolan M."/>
            <person name="Ohm R."/>
            <person name="Pangilinan J."/>
            <person name="Park H.-J."/>
            <person name="Ramirez L."/>
            <person name="Alfaro M."/>
            <person name="Sun H."/>
            <person name="Tritt A."/>
            <person name="Yoshinaga Y."/>
            <person name="Zwiers L.-H."/>
            <person name="Turgeon B."/>
            <person name="Goodwin S."/>
            <person name="Spatafora J."/>
            <person name="Crous P."/>
            <person name="Grigoriev I."/>
        </authorList>
    </citation>
    <scope>NUCLEOTIDE SEQUENCE</scope>
    <source>
        <strain evidence="2">Tuck. ex Michener</strain>
    </source>
</reference>
<protein>
    <recommendedName>
        <fullName evidence="4">F-box domain-containing protein</fullName>
    </recommendedName>
</protein>
<evidence type="ECO:0000313" key="2">
    <source>
        <dbReference type="EMBL" id="KAF2231038.1"/>
    </source>
</evidence>
<evidence type="ECO:0000256" key="1">
    <source>
        <dbReference type="SAM" id="Phobius"/>
    </source>
</evidence>
<keyword evidence="1" id="KW-1133">Transmembrane helix</keyword>
<keyword evidence="1" id="KW-0812">Transmembrane</keyword>
<dbReference type="OrthoDB" id="2951834at2759"/>
<dbReference type="AlphaFoldDB" id="A0A6A6GZP8"/>
<accession>A0A6A6GZP8</accession>